<dbReference type="AlphaFoldDB" id="E9G2Y7"/>
<keyword evidence="3" id="KW-1185">Reference proteome</keyword>
<dbReference type="Proteomes" id="UP000000305">
    <property type="component" value="Unassembled WGS sequence"/>
</dbReference>
<name>E9G2Y7_DAPPU</name>
<dbReference type="EMBL" id="GL732530">
    <property type="protein sequence ID" value="EFX86422.1"/>
    <property type="molecule type" value="Genomic_DNA"/>
</dbReference>
<evidence type="ECO:0000256" key="1">
    <source>
        <dbReference type="SAM" id="MobiDB-lite"/>
    </source>
</evidence>
<evidence type="ECO:0000313" key="2">
    <source>
        <dbReference type="EMBL" id="EFX86422.1"/>
    </source>
</evidence>
<evidence type="ECO:0000313" key="3">
    <source>
        <dbReference type="Proteomes" id="UP000000305"/>
    </source>
</evidence>
<sequence>MAAGRCVLNSIPGAGATTTAAAVVVKTAPHLDFQYSKRTNNNALKNNSTGLITELVQTAYKPSEVMGVPPKWMRNAIWTGGEKKEAAARSDCRTETDANAQPTDAVEPQRRAATLFAPAPK</sequence>
<dbReference type="HOGENOM" id="CLU_2040443_0_0_1"/>
<feature type="compositionally biased region" description="Basic and acidic residues" evidence="1">
    <location>
        <begin position="83"/>
        <end position="96"/>
    </location>
</feature>
<feature type="region of interest" description="Disordered" evidence="1">
    <location>
        <begin position="83"/>
        <end position="109"/>
    </location>
</feature>
<dbReference type="KEGG" id="dpx:DAPPUDRAFT_236728"/>
<reference evidence="2 3" key="1">
    <citation type="journal article" date="2011" name="Science">
        <title>The ecoresponsive genome of Daphnia pulex.</title>
        <authorList>
            <person name="Colbourne J.K."/>
            <person name="Pfrender M.E."/>
            <person name="Gilbert D."/>
            <person name="Thomas W.K."/>
            <person name="Tucker A."/>
            <person name="Oakley T.H."/>
            <person name="Tokishita S."/>
            <person name="Aerts A."/>
            <person name="Arnold G.J."/>
            <person name="Basu M.K."/>
            <person name="Bauer D.J."/>
            <person name="Caceres C.E."/>
            <person name="Carmel L."/>
            <person name="Casola C."/>
            <person name="Choi J.H."/>
            <person name="Detter J.C."/>
            <person name="Dong Q."/>
            <person name="Dusheyko S."/>
            <person name="Eads B.D."/>
            <person name="Frohlich T."/>
            <person name="Geiler-Samerotte K.A."/>
            <person name="Gerlach D."/>
            <person name="Hatcher P."/>
            <person name="Jogdeo S."/>
            <person name="Krijgsveld J."/>
            <person name="Kriventseva E.V."/>
            <person name="Kultz D."/>
            <person name="Laforsch C."/>
            <person name="Lindquist E."/>
            <person name="Lopez J."/>
            <person name="Manak J.R."/>
            <person name="Muller J."/>
            <person name="Pangilinan J."/>
            <person name="Patwardhan R.P."/>
            <person name="Pitluck S."/>
            <person name="Pritham E.J."/>
            <person name="Rechtsteiner A."/>
            <person name="Rho M."/>
            <person name="Rogozin I.B."/>
            <person name="Sakarya O."/>
            <person name="Salamov A."/>
            <person name="Schaack S."/>
            <person name="Shapiro H."/>
            <person name="Shiga Y."/>
            <person name="Skalitzky C."/>
            <person name="Smith Z."/>
            <person name="Souvorov A."/>
            <person name="Sung W."/>
            <person name="Tang Z."/>
            <person name="Tsuchiya D."/>
            <person name="Tu H."/>
            <person name="Vos H."/>
            <person name="Wang M."/>
            <person name="Wolf Y.I."/>
            <person name="Yamagata H."/>
            <person name="Yamada T."/>
            <person name="Ye Y."/>
            <person name="Shaw J.R."/>
            <person name="Andrews J."/>
            <person name="Crease T.J."/>
            <person name="Tang H."/>
            <person name="Lucas S.M."/>
            <person name="Robertson H.M."/>
            <person name="Bork P."/>
            <person name="Koonin E.V."/>
            <person name="Zdobnov E.M."/>
            <person name="Grigoriev I.V."/>
            <person name="Lynch M."/>
            <person name="Boore J.L."/>
        </authorList>
    </citation>
    <scope>NUCLEOTIDE SEQUENCE [LARGE SCALE GENOMIC DNA]</scope>
</reference>
<proteinExistence type="predicted"/>
<protein>
    <submittedName>
        <fullName evidence="2">Uncharacterized protein</fullName>
    </submittedName>
</protein>
<accession>E9G2Y7</accession>
<dbReference type="InParanoid" id="E9G2Y7"/>
<gene>
    <name evidence="2" type="ORF">DAPPUDRAFT_236728</name>
</gene>
<organism evidence="2 3">
    <name type="scientific">Daphnia pulex</name>
    <name type="common">Water flea</name>
    <dbReference type="NCBI Taxonomy" id="6669"/>
    <lineage>
        <taxon>Eukaryota</taxon>
        <taxon>Metazoa</taxon>
        <taxon>Ecdysozoa</taxon>
        <taxon>Arthropoda</taxon>
        <taxon>Crustacea</taxon>
        <taxon>Branchiopoda</taxon>
        <taxon>Diplostraca</taxon>
        <taxon>Cladocera</taxon>
        <taxon>Anomopoda</taxon>
        <taxon>Daphniidae</taxon>
        <taxon>Daphnia</taxon>
    </lineage>
</organism>